<keyword evidence="1" id="KW-0812">Transmembrane</keyword>
<organism evidence="2 3">
    <name type="scientific">Methanolobus mangrovi</name>
    <dbReference type="NCBI Taxonomy" id="3072977"/>
    <lineage>
        <taxon>Archaea</taxon>
        <taxon>Methanobacteriati</taxon>
        <taxon>Methanobacteriota</taxon>
        <taxon>Stenosarchaea group</taxon>
        <taxon>Methanomicrobia</taxon>
        <taxon>Methanosarcinales</taxon>
        <taxon>Methanosarcinaceae</taxon>
        <taxon>Methanolobus</taxon>
    </lineage>
</organism>
<dbReference type="Proteomes" id="UP001183006">
    <property type="component" value="Chromosome"/>
</dbReference>
<dbReference type="EMBL" id="CP133594">
    <property type="protein sequence ID" value="WMW21047.1"/>
    <property type="molecule type" value="Genomic_DNA"/>
</dbReference>
<dbReference type="GeneID" id="84229755"/>
<accession>A0AA51YFM8</accession>
<protein>
    <submittedName>
        <fullName evidence="2">Uncharacterized protein</fullName>
    </submittedName>
</protein>
<dbReference type="KEGG" id="mmav:RE476_06400"/>
<name>A0AA51YFM8_9EURY</name>
<evidence type="ECO:0000313" key="3">
    <source>
        <dbReference type="Proteomes" id="UP001183006"/>
    </source>
</evidence>
<proteinExistence type="predicted"/>
<reference evidence="2" key="1">
    <citation type="submission" date="2023-08" db="EMBL/GenBank/DDBJ databases">
        <title>Methanolobus mangrovi sp. nov. and Methanolobus sediminis sp. nov, two novel methylotrophic methanogens isolated from mangrove sediments in China.</title>
        <authorList>
            <person name="Zhou J."/>
        </authorList>
    </citation>
    <scope>NUCLEOTIDE SEQUENCE</scope>
    <source>
        <strain evidence="2">FTZ2</strain>
    </source>
</reference>
<sequence length="76" mass="8474">MKYNRYLIVGITLLTILLLFLFTGAVSQTETELFGLDGLDSYQHGYSTLLLGIGLPLVLAILYLFTSTKKSKSQEK</sequence>
<dbReference type="AlphaFoldDB" id="A0AA51YFM8"/>
<evidence type="ECO:0000313" key="2">
    <source>
        <dbReference type="EMBL" id="WMW21047.1"/>
    </source>
</evidence>
<dbReference type="RefSeq" id="WP_309306826.1">
    <property type="nucleotide sequence ID" value="NZ_CP133594.1"/>
</dbReference>
<keyword evidence="1" id="KW-0472">Membrane</keyword>
<evidence type="ECO:0000256" key="1">
    <source>
        <dbReference type="SAM" id="Phobius"/>
    </source>
</evidence>
<feature type="transmembrane region" description="Helical" evidence="1">
    <location>
        <begin position="46"/>
        <end position="66"/>
    </location>
</feature>
<keyword evidence="3" id="KW-1185">Reference proteome</keyword>
<keyword evidence="1" id="KW-1133">Transmembrane helix</keyword>
<gene>
    <name evidence="2" type="ORF">RE476_06400</name>
</gene>